<evidence type="ECO:0000256" key="1">
    <source>
        <dbReference type="SAM" id="MobiDB-lite"/>
    </source>
</evidence>
<dbReference type="EMBL" id="JAGFBS010000005">
    <property type="protein sequence ID" value="KAG6379232.1"/>
    <property type="molecule type" value="Genomic_DNA"/>
</dbReference>
<comment type="caution">
    <text evidence="2">The sequence shown here is derived from an EMBL/GenBank/DDBJ whole genome shotgun (WGS) entry which is preliminary data.</text>
</comment>
<feature type="compositionally biased region" description="Basic and acidic residues" evidence="1">
    <location>
        <begin position="440"/>
        <end position="460"/>
    </location>
</feature>
<feature type="region of interest" description="Disordered" evidence="1">
    <location>
        <begin position="542"/>
        <end position="567"/>
    </location>
</feature>
<proteinExistence type="predicted"/>
<sequence length="1112" mass="118317">MSFLFEHSPWLRLFLQRPLFHGRPRSPPPRPPPPSSTYAPAIPLTVQDSDEHVYLSRVCPPLARSNSFFGTIRNIVTAPFTWFAGSEDEFEDAKGKRRRLPVAQEDAHMDDESLPSRAKRMRFSSPDRDTQPYLDPPGYAFIQLGVHQTTPRLALSAISPGLLGKRYIFHQPRISYDVTDAPYPPFPAFSSRIPAAPSITDLQSEPNHARSSTSAARDVSMSPRRLRVRSPLTPQPSGTGFGPVVPPRRERAPDEPPPLASLMSNPMFVKPPPGAQKQGTAELSKQLTLGTLIDSQRSARAPARQSSILFGTGSMTDVSAPGHIWPVNRAEVALHELEVYKTPLLPTRFKGATAVPDMFLHREKKAITLMTDDRPVKPRLGTKSKGKRKERERERERGTINGTKPYAGEGGMKKWLARRKKEEEEETERERAEAMEDERGEEKKRKEAEAEQMKREEELKVPSPPPVPVFEPRASLKDLYFSAAFEDEDEEMEEPRAAEQKVLEEAAKKVPVFELPAGFTLAKETTIAHDLAHAKEPPITSLPFSLTKPAPAPAPPVAETSKVAPTPVPPIQAPAPPTISLVPPTPESVKVAPLPPTAAPALSAATSSGIPNFFTNSSVFAKPAPITTLPSAPTVAAVEQPKPAEVSEPSAAKAASTTPFLFNAPSRPPDSATPLSTVGAPSTVPKEAEKPTTPTPSLAPPFTFGAPAKPIEPTPTLPPKQPPAAEPGKPAAPSNGAPFTFGAPPSLLPRPRLRSRLPLHPPLVPKHQRVSSPLQLMHPNPYLTHHLRLRFRSDSAPAGAPAEEKPATTPFSFGTAATVEKKPTTGFTFAPSTASTAPPAAHLHSPLLLPPMEPPRQMSLVNLSRLGQLCLLDLPHLQKLCKSKAPERPTLNFSFATPSGSALFAQSPATTSAPFSFGGPGATLNPFAKEEKETKPTVSFGSFGQATSTGFAFGQQPPESPATTGPAAFQFAQPSPSVAPVSPFTFGPAPASATGFGQPSVASAPSSPSFNRPGSSFTFGTPTTTQPGTTPFGFGTGSQPASPATGNTTLPPATTGSTPFTFGAGANGAAPPAAGFGAPAPAAVFTIGSAPLPAEGAGGRRIKGLPRRGARR</sequence>
<feature type="compositionally biased region" description="Pro residues" evidence="1">
    <location>
        <begin position="710"/>
        <end position="725"/>
    </location>
</feature>
<feature type="compositionally biased region" description="Polar residues" evidence="1">
    <location>
        <begin position="1041"/>
        <end position="1058"/>
    </location>
</feature>
<name>A0A8I2YXY6_9AGAM</name>
<evidence type="ECO:0000313" key="2">
    <source>
        <dbReference type="EMBL" id="KAG6379232.1"/>
    </source>
</evidence>
<feature type="region of interest" description="Disordered" evidence="1">
    <location>
        <begin position="660"/>
        <end position="743"/>
    </location>
</feature>
<feature type="region of interest" description="Disordered" evidence="1">
    <location>
        <begin position="372"/>
        <end position="472"/>
    </location>
</feature>
<feature type="compositionally biased region" description="Basic residues" evidence="1">
    <location>
        <begin position="1100"/>
        <end position="1112"/>
    </location>
</feature>
<feature type="compositionally biased region" description="Polar residues" evidence="1">
    <location>
        <begin position="200"/>
        <end position="215"/>
    </location>
</feature>
<dbReference type="AlphaFoldDB" id="A0A8I2YXY6"/>
<feature type="compositionally biased region" description="Low complexity" evidence="1">
    <location>
        <begin position="999"/>
        <end position="1040"/>
    </location>
</feature>
<dbReference type="OrthoDB" id="3230904at2759"/>
<feature type="region of interest" description="Disordered" evidence="1">
    <location>
        <begin position="94"/>
        <end position="115"/>
    </location>
</feature>
<keyword evidence="3" id="KW-1185">Reference proteome</keyword>
<feature type="region of interest" description="Disordered" evidence="1">
    <location>
        <begin position="1089"/>
        <end position="1112"/>
    </location>
</feature>
<feature type="region of interest" description="Disordered" evidence="1">
    <location>
        <begin position="946"/>
        <end position="974"/>
    </location>
</feature>
<reference evidence="2" key="1">
    <citation type="submission" date="2021-03" db="EMBL/GenBank/DDBJ databases">
        <title>Evolutionary innovations through gain and loss of genes in the ectomycorrhizal Boletales.</title>
        <authorList>
            <person name="Wu G."/>
            <person name="Miyauchi S."/>
            <person name="Morin E."/>
            <person name="Yang Z.-L."/>
            <person name="Xu J."/>
            <person name="Martin F.M."/>
        </authorList>
    </citation>
    <scope>NUCLEOTIDE SEQUENCE</scope>
    <source>
        <strain evidence="2">BR01</strain>
    </source>
</reference>
<organism evidence="2 3">
    <name type="scientific">Boletus reticuloceps</name>
    <dbReference type="NCBI Taxonomy" id="495285"/>
    <lineage>
        <taxon>Eukaryota</taxon>
        <taxon>Fungi</taxon>
        <taxon>Dikarya</taxon>
        <taxon>Basidiomycota</taxon>
        <taxon>Agaricomycotina</taxon>
        <taxon>Agaricomycetes</taxon>
        <taxon>Agaricomycetidae</taxon>
        <taxon>Boletales</taxon>
        <taxon>Boletineae</taxon>
        <taxon>Boletaceae</taxon>
        <taxon>Boletoideae</taxon>
        <taxon>Boletus</taxon>
    </lineage>
</organism>
<gene>
    <name evidence="2" type="ORF">JVT61DRAFT_11680</name>
</gene>
<dbReference type="Proteomes" id="UP000683000">
    <property type="component" value="Unassembled WGS sequence"/>
</dbReference>
<feature type="compositionally biased region" description="Basic and acidic residues" evidence="1">
    <location>
        <begin position="389"/>
        <end position="398"/>
    </location>
</feature>
<feature type="region of interest" description="Disordered" evidence="1">
    <location>
        <begin position="996"/>
        <end position="1064"/>
    </location>
</feature>
<evidence type="ECO:0000313" key="3">
    <source>
        <dbReference type="Proteomes" id="UP000683000"/>
    </source>
</evidence>
<accession>A0A8I2YXY6</accession>
<protein>
    <submittedName>
        <fullName evidence="2">Uncharacterized protein</fullName>
    </submittedName>
</protein>
<feature type="region of interest" description="Disordered" evidence="1">
    <location>
        <begin position="199"/>
        <end position="260"/>
    </location>
</feature>